<keyword evidence="6" id="KW-0460">Magnesium</keyword>
<reference evidence="9 10" key="1">
    <citation type="submission" date="2017-03" db="EMBL/GenBank/DDBJ databases">
        <title>Genome analysis of strain PAMC 26577.</title>
        <authorList>
            <person name="Oh H.-M."/>
            <person name="Yang J.-A."/>
        </authorList>
    </citation>
    <scope>NUCLEOTIDE SEQUENCE [LARGE SCALE GENOMIC DNA]</scope>
    <source>
        <strain evidence="9 10">PAMC 26577</strain>
    </source>
</reference>
<keyword evidence="4" id="KW-0479">Metal-binding</keyword>
<evidence type="ECO:0000256" key="7">
    <source>
        <dbReference type="ARBA" id="ARBA00038093"/>
    </source>
</evidence>
<keyword evidence="2" id="KW-1277">Toxin-antitoxin system</keyword>
<dbReference type="GO" id="GO:0016787">
    <property type="term" value="F:hydrolase activity"/>
    <property type="evidence" value="ECO:0007669"/>
    <property type="project" value="UniProtKB-KW"/>
</dbReference>
<dbReference type="Pfam" id="PF01850">
    <property type="entry name" value="PIN"/>
    <property type="match status" value="1"/>
</dbReference>
<evidence type="ECO:0000256" key="3">
    <source>
        <dbReference type="ARBA" id="ARBA00022722"/>
    </source>
</evidence>
<evidence type="ECO:0000256" key="4">
    <source>
        <dbReference type="ARBA" id="ARBA00022723"/>
    </source>
</evidence>
<evidence type="ECO:0000256" key="2">
    <source>
        <dbReference type="ARBA" id="ARBA00022649"/>
    </source>
</evidence>
<comment type="caution">
    <text evidence="9">The sequence shown here is derived from an EMBL/GenBank/DDBJ whole genome shotgun (WGS) entry which is preliminary data.</text>
</comment>
<protein>
    <submittedName>
        <fullName evidence="9">VapC toxin protein</fullName>
    </submittedName>
</protein>
<dbReference type="InterPro" id="IPR002716">
    <property type="entry name" value="PIN_dom"/>
</dbReference>
<evidence type="ECO:0000313" key="9">
    <source>
        <dbReference type="EMBL" id="OTP65675.1"/>
    </source>
</evidence>
<accession>A0A242M3K4</accession>
<sequence>MNHLLDTNAVIALMKGTSGFLARLRQHRPRDFAISSIVAHELYYGAYKSQNAAENLKRVEALQFEVLDFDTEDARHAGEVRAELALA</sequence>
<dbReference type="SUPFAM" id="SSF88723">
    <property type="entry name" value="PIN domain-like"/>
    <property type="match status" value="1"/>
</dbReference>
<dbReference type="Gene3D" id="3.40.50.1010">
    <property type="entry name" value="5'-nuclease"/>
    <property type="match status" value="1"/>
</dbReference>
<dbReference type="AlphaFoldDB" id="A0A242M3K4"/>
<evidence type="ECO:0000256" key="6">
    <source>
        <dbReference type="ARBA" id="ARBA00022842"/>
    </source>
</evidence>
<name>A0A242M3K4_CABSO</name>
<dbReference type="InterPro" id="IPR029060">
    <property type="entry name" value="PIN-like_dom_sf"/>
</dbReference>
<dbReference type="PANTHER" id="PTHR33653:SF1">
    <property type="entry name" value="RIBONUCLEASE VAPC2"/>
    <property type="match status" value="1"/>
</dbReference>
<dbReference type="EMBL" id="NBTZ01000175">
    <property type="protein sequence ID" value="OTP65675.1"/>
    <property type="molecule type" value="Genomic_DNA"/>
</dbReference>
<evidence type="ECO:0000259" key="8">
    <source>
        <dbReference type="Pfam" id="PF01850"/>
    </source>
</evidence>
<dbReference type="GO" id="GO:0046872">
    <property type="term" value="F:metal ion binding"/>
    <property type="evidence" value="ECO:0007669"/>
    <property type="project" value="UniProtKB-KW"/>
</dbReference>
<dbReference type="InterPro" id="IPR050556">
    <property type="entry name" value="Type_II_TA_system_RNase"/>
</dbReference>
<proteinExistence type="inferred from homology"/>
<comment type="cofactor">
    <cofactor evidence="1">
        <name>Mg(2+)</name>
        <dbReference type="ChEBI" id="CHEBI:18420"/>
    </cofactor>
</comment>
<evidence type="ECO:0000256" key="5">
    <source>
        <dbReference type="ARBA" id="ARBA00022801"/>
    </source>
</evidence>
<comment type="similarity">
    <text evidence="7">Belongs to the PINc/VapC protein family.</text>
</comment>
<evidence type="ECO:0000313" key="10">
    <source>
        <dbReference type="Proteomes" id="UP000195221"/>
    </source>
</evidence>
<dbReference type="RefSeq" id="WP_256700959.1">
    <property type="nucleotide sequence ID" value="NZ_MSRG01000003.1"/>
</dbReference>
<dbReference type="PANTHER" id="PTHR33653">
    <property type="entry name" value="RIBONUCLEASE VAPC2"/>
    <property type="match status" value="1"/>
</dbReference>
<dbReference type="Proteomes" id="UP000195221">
    <property type="component" value="Unassembled WGS sequence"/>
</dbReference>
<gene>
    <name evidence="9" type="ORF">PAMC26577_39020</name>
</gene>
<feature type="domain" description="PIN" evidence="8">
    <location>
        <begin position="4"/>
        <end position="84"/>
    </location>
</feature>
<dbReference type="GO" id="GO:0004518">
    <property type="term" value="F:nuclease activity"/>
    <property type="evidence" value="ECO:0007669"/>
    <property type="project" value="UniProtKB-KW"/>
</dbReference>
<keyword evidence="3" id="KW-0540">Nuclease</keyword>
<evidence type="ECO:0000256" key="1">
    <source>
        <dbReference type="ARBA" id="ARBA00001946"/>
    </source>
</evidence>
<keyword evidence="5" id="KW-0378">Hydrolase</keyword>
<organism evidence="9 10">
    <name type="scientific">Caballeronia sordidicola</name>
    <name type="common">Burkholderia sordidicola</name>
    <dbReference type="NCBI Taxonomy" id="196367"/>
    <lineage>
        <taxon>Bacteria</taxon>
        <taxon>Pseudomonadati</taxon>
        <taxon>Pseudomonadota</taxon>
        <taxon>Betaproteobacteria</taxon>
        <taxon>Burkholderiales</taxon>
        <taxon>Burkholderiaceae</taxon>
        <taxon>Caballeronia</taxon>
    </lineage>
</organism>